<gene>
    <name evidence="11" type="ORF">EEDITHA_LOCUS19800</name>
</gene>
<feature type="binding site" evidence="8">
    <location>
        <position position="123"/>
    </location>
    <ligand>
        <name>Zn(2+)</name>
        <dbReference type="ChEBI" id="CHEBI:29105"/>
        <label>2</label>
    </ligand>
</feature>
<feature type="binding site" evidence="8">
    <location>
        <position position="107"/>
    </location>
    <ligand>
        <name>Zn(2+)</name>
        <dbReference type="ChEBI" id="CHEBI:29105"/>
        <label>1</label>
    </ligand>
</feature>
<feature type="site" description="Histone H3K4me3 binding" evidence="7">
    <location>
        <position position="94"/>
    </location>
</feature>
<evidence type="ECO:0000256" key="9">
    <source>
        <dbReference type="PROSITE-ProRule" id="PRU00146"/>
    </source>
</evidence>
<comment type="subcellular location">
    <subcellularLocation>
        <location evidence="1">Nucleus</location>
    </subcellularLocation>
</comment>
<comment type="similarity">
    <text evidence="2">Belongs to the ING family.</text>
</comment>
<keyword evidence="12" id="KW-1185">Reference proteome</keyword>
<evidence type="ECO:0000256" key="3">
    <source>
        <dbReference type="ARBA" id="ARBA00022723"/>
    </source>
</evidence>
<keyword evidence="6" id="KW-0539">Nucleus</keyword>
<dbReference type="Gene3D" id="3.30.40.10">
    <property type="entry name" value="Zinc/RING finger domain, C3HC4 (zinc finger)"/>
    <property type="match status" value="1"/>
</dbReference>
<feature type="domain" description="PHD-type" evidence="10">
    <location>
        <begin position="76"/>
        <end position="126"/>
    </location>
</feature>
<sequence>MNKSSNEQVEEGIVYKCGRCAISYYDYKVLVAHLFWRHGTESRCCKKCGIKRWEYAVHVCNLLPTDGCIEDTQLNTTYCLCGEEDNVSPMIACDWPECIQEWFHYKCVGIDVAPDGKWICPQCLKLWAAKVNIIFLAL</sequence>
<accession>A0AAU9V5S3</accession>
<feature type="binding site" evidence="8">
    <location>
        <position position="104"/>
    </location>
    <ligand>
        <name>Zn(2+)</name>
        <dbReference type="ChEBI" id="CHEBI:29105"/>
        <label>1</label>
    </ligand>
</feature>
<evidence type="ECO:0000256" key="8">
    <source>
        <dbReference type="PIRSR" id="PIRSR628651-51"/>
    </source>
</evidence>
<dbReference type="PANTHER" id="PTHR10333">
    <property type="entry name" value="INHIBITOR OF GROWTH PROTEIN"/>
    <property type="match status" value="1"/>
</dbReference>
<dbReference type="InterPro" id="IPR019787">
    <property type="entry name" value="Znf_PHD-finger"/>
</dbReference>
<dbReference type="GO" id="GO:0008270">
    <property type="term" value="F:zinc ion binding"/>
    <property type="evidence" value="ECO:0007669"/>
    <property type="project" value="UniProtKB-KW"/>
</dbReference>
<evidence type="ECO:0000313" key="12">
    <source>
        <dbReference type="Proteomes" id="UP001153954"/>
    </source>
</evidence>
<feature type="site" description="Histone H3K4me3 binding" evidence="7">
    <location>
        <position position="90"/>
    </location>
</feature>
<evidence type="ECO:0000256" key="7">
    <source>
        <dbReference type="PIRSR" id="PIRSR628651-50"/>
    </source>
</evidence>
<keyword evidence="4 9" id="KW-0863">Zinc-finger</keyword>
<comment type="caution">
    <text evidence="11">The sequence shown here is derived from an EMBL/GenBank/DDBJ whole genome shotgun (WGS) entry which is preliminary data.</text>
</comment>
<dbReference type="AlphaFoldDB" id="A0AAU9V5S3"/>
<dbReference type="SUPFAM" id="SSF57903">
    <property type="entry name" value="FYVE/PHD zinc finger"/>
    <property type="match status" value="1"/>
</dbReference>
<reference evidence="11" key="1">
    <citation type="submission" date="2022-03" db="EMBL/GenBank/DDBJ databases">
        <authorList>
            <person name="Tunstrom K."/>
        </authorList>
    </citation>
    <scope>NUCLEOTIDE SEQUENCE</scope>
</reference>
<feature type="site" description="Histone H3K4me3 binding" evidence="7">
    <location>
        <position position="78"/>
    </location>
</feature>
<dbReference type="Pfam" id="PF00628">
    <property type="entry name" value="PHD"/>
    <property type="match status" value="1"/>
</dbReference>
<evidence type="ECO:0000313" key="11">
    <source>
        <dbReference type="EMBL" id="CAH2105556.1"/>
    </source>
</evidence>
<proteinExistence type="inferred from homology"/>
<evidence type="ECO:0000256" key="2">
    <source>
        <dbReference type="ARBA" id="ARBA00010210"/>
    </source>
</evidence>
<feature type="site" description="Histone H3K4me3 binding" evidence="7">
    <location>
        <position position="102"/>
    </location>
</feature>
<dbReference type="InterPro" id="IPR019786">
    <property type="entry name" value="Zinc_finger_PHD-type_CS"/>
</dbReference>
<evidence type="ECO:0000256" key="5">
    <source>
        <dbReference type="ARBA" id="ARBA00022833"/>
    </source>
</evidence>
<protein>
    <recommendedName>
        <fullName evidence="10">PHD-type domain-containing protein</fullName>
    </recommendedName>
</protein>
<feature type="binding site" evidence="8">
    <location>
        <position position="98"/>
    </location>
    <ligand>
        <name>Zn(2+)</name>
        <dbReference type="ChEBI" id="CHEBI:29105"/>
        <label>2</label>
    </ligand>
</feature>
<dbReference type="GO" id="GO:0005634">
    <property type="term" value="C:nucleus"/>
    <property type="evidence" value="ECO:0007669"/>
    <property type="project" value="UniProtKB-SubCell"/>
</dbReference>
<evidence type="ECO:0000256" key="6">
    <source>
        <dbReference type="ARBA" id="ARBA00023242"/>
    </source>
</evidence>
<dbReference type="SMART" id="SM00249">
    <property type="entry name" value="PHD"/>
    <property type="match status" value="1"/>
</dbReference>
<evidence type="ECO:0000256" key="1">
    <source>
        <dbReference type="ARBA" id="ARBA00004123"/>
    </source>
</evidence>
<feature type="binding site" evidence="8">
    <location>
        <position position="120"/>
    </location>
    <ligand>
        <name>Zn(2+)</name>
        <dbReference type="ChEBI" id="CHEBI:29105"/>
        <label>2</label>
    </ligand>
</feature>
<evidence type="ECO:0000259" key="10">
    <source>
        <dbReference type="PROSITE" id="PS50016"/>
    </source>
</evidence>
<feature type="binding site" evidence="8">
    <location>
        <position position="79"/>
    </location>
    <ligand>
        <name>Zn(2+)</name>
        <dbReference type="ChEBI" id="CHEBI:29105"/>
        <label>1</label>
    </ligand>
</feature>
<feature type="binding site" evidence="8">
    <location>
        <position position="93"/>
    </location>
    <ligand>
        <name>Zn(2+)</name>
        <dbReference type="ChEBI" id="CHEBI:29105"/>
        <label>2</label>
    </ligand>
</feature>
<name>A0AAU9V5S3_EUPED</name>
<dbReference type="InterPro" id="IPR001965">
    <property type="entry name" value="Znf_PHD"/>
</dbReference>
<dbReference type="EMBL" id="CAKOGL010000028">
    <property type="protein sequence ID" value="CAH2105556.1"/>
    <property type="molecule type" value="Genomic_DNA"/>
</dbReference>
<organism evidence="11 12">
    <name type="scientific">Euphydryas editha</name>
    <name type="common">Edith's checkerspot</name>
    <dbReference type="NCBI Taxonomy" id="104508"/>
    <lineage>
        <taxon>Eukaryota</taxon>
        <taxon>Metazoa</taxon>
        <taxon>Ecdysozoa</taxon>
        <taxon>Arthropoda</taxon>
        <taxon>Hexapoda</taxon>
        <taxon>Insecta</taxon>
        <taxon>Pterygota</taxon>
        <taxon>Neoptera</taxon>
        <taxon>Endopterygota</taxon>
        <taxon>Lepidoptera</taxon>
        <taxon>Glossata</taxon>
        <taxon>Ditrysia</taxon>
        <taxon>Papilionoidea</taxon>
        <taxon>Nymphalidae</taxon>
        <taxon>Nymphalinae</taxon>
        <taxon>Euphydryas</taxon>
    </lineage>
</organism>
<evidence type="ECO:0000256" key="4">
    <source>
        <dbReference type="ARBA" id="ARBA00022771"/>
    </source>
</evidence>
<feature type="binding site" evidence="8">
    <location>
        <position position="81"/>
    </location>
    <ligand>
        <name>Zn(2+)</name>
        <dbReference type="ChEBI" id="CHEBI:29105"/>
        <label>1</label>
    </ligand>
</feature>
<dbReference type="InterPro" id="IPR013087">
    <property type="entry name" value="Znf_C2H2_type"/>
</dbReference>
<dbReference type="PROSITE" id="PS50016">
    <property type="entry name" value="ZF_PHD_2"/>
    <property type="match status" value="1"/>
</dbReference>
<dbReference type="InterPro" id="IPR013083">
    <property type="entry name" value="Znf_RING/FYVE/PHD"/>
</dbReference>
<dbReference type="PROSITE" id="PS01359">
    <property type="entry name" value="ZF_PHD_1"/>
    <property type="match status" value="1"/>
</dbReference>
<dbReference type="Proteomes" id="UP001153954">
    <property type="component" value="Unassembled WGS sequence"/>
</dbReference>
<dbReference type="InterPro" id="IPR011011">
    <property type="entry name" value="Znf_FYVE_PHD"/>
</dbReference>
<dbReference type="PROSITE" id="PS00028">
    <property type="entry name" value="ZINC_FINGER_C2H2_1"/>
    <property type="match status" value="1"/>
</dbReference>
<dbReference type="InterPro" id="IPR028651">
    <property type="entry name" value="ING_fam"/>
</dbReference>
<keyword evidence="3 8" id="KW-0479">Metal-binding</keyword>
<keyword evidence="5 8" id="KW-0862">Zinc</keyword>